<dbReference type="AlphaFoldDB" id="A0AAQ3KFE3"/>
<dbReference type="InterPro" id="IPR050942">
    <property type="entry name" value="F-box_BR-signaling"/>
</dbReference>
<evidence type="ECO:0000313" key="3">
    <source>
        <dbReference type="Proteomes" id="UP001327560"/>
    </source>
</evidence>
<evidence type="ECO:0000313" key="2">
    <source>
        <dbReference type="EMBL" id="WOL07222.1"/>
    </source>
</evidence>
<dbReference type="InterPro" id="IPR005174">
    <property type="entry name" value="KIB1-4_b-propeller"/>
</dbReference>
<proteinExistence type="predicted"/>
<organism evidence="2 3">
    <name type="scientific">Canna indica</name>
    <name type="common">Indian-shot</name>
    <dbReference type="NCBI Taxonomy" id="4628"/>
    <lineage>
        <taxon>Eukaryota</taxon>
        <taxon>Viridiplantae</taxon>
        <taxon>Streptophyta</taxon>
        <taxon>Embryophyta</taxon>
        <taxon>Tracheophyta</taxon>
        <taxon>Spermatophyta</taxon>
        <taxon>Magnoliopsida</taxon>
        <taxon>Liliopsida</taxon>
        <taxon>Zingiberales</taxon>
        <taxon>Cannaceae</taxon>
        <taxon>Canna</taxon>
    </lineage>
</organism>
<dbReference type="PANTHER" id="PTHR44259">
    <property type="entry name" value="OS07G0183000 PROTEIN-RELATED"/>
    <property type="match status" value="1"/>
</dbReference>
<protein>
    <submittedName>
        <fullName evidence="2">F-box protein</fullName>
    </submittedName>
</protein>
<dbReference type="Proteomes" id="UP001327560">
    <property type="component" value="Chromosome 5"/>
</dbReference>
<dbReference type="EMBL" id="CP136894">
    <property type="protein sequence ID" value="WOL07222.1"/>
    <property type="molecule type" value="Genomic_DNA"/>
</dbReference>
<feature type="domain" description="KIB1-4 beta-propeller" evidence="1">
    <location>
        <begin position="87"/>
        <end position="370"/>
    </location>
</feature>
<accession>A0AAQ3KFE3</accession>
<dbReference type="PANTHER" id="PTHR44259:SF114">
    <property type="entry name" value="OS06G0707300 PROTEIN"/>
    <property type="match status" value="1"/>
</dbReference>
<dbReference type="Pfam" id="PF03478">
    <property type="entry name" value="Beta-prop_KIB1-4"/>
    <property type="match status" value="1"/>
</dbReference>
<name>A0AAQ3KFE3_9LILI</name>
<sequence length="400" mass="45004">MAESLSKDNPNCLTTEANMRDWSDLQHDLVDFIAEKLSASVDDCIRLRAVCKAWRSAALAPRSRALPPQLPWLLLSCDTDSKRLSYFSVSDRKTHSIEIPAMKEEQCFSVTCNGWLVLEEKAAFAISLLNPITKKLIPLPSSSHHLRSRRFSCFVFSKGKERRLARTRLVREMAMSANPATSADSCTIVVISVWDSALLSLGPLDDSWSLMDDSTYYRDVVYYKGRFYAVDYLAEVSIFDSDLKKVASIPSPRVDNSSHCQLWKFAQVEGELYVVRTACDGEPETDGFEHHPEYTVTSVDIFKVMLEGELLLKKVKNLDGNVLFCGTSGSLWCPAANYPVGKPNSVYIAGWYGVMRDDDVLAHVRTGVYDLEDHTFRPISVEEHNCNDLVPSIWHTPSLI</sequence>
<dbReference type="Gene3D" id="1.20.1280.50">
    <property type="match status" value="1"/>
</dbReference>
<gene>
    <name evidence="2" type="ORF">Cni_G15960</name>
</gene>
<keyword evidence="3" id="KW-1185">Reference proteome</keyword>
<evidence type="ECO:0000259" key="1">
    <source>
        <dbReference type="Pfam" id="PF03478"/>
    </source>
</evidence>
<reference evidence="2 3" key="1">
    <citation type="submission" date="2023-10" db="EMBL/GenBank/DDBJ databases">
        <title>Chromosome-scale genome assembly provides insights into flower coloration mechanisms of Canna indica.</title>
        <authorList>
            <person name="Li C."/>
        </authorList>
    </citation>
    <scope>NUCLEOTIDE SEQUENCE [LARGE SCALE GENOMIC DNA]</scope>
    <source>
        <tissue evidence="2">Flower</tissue>
    </source>
</reference>